<keyword evidence="4" id="KW-1185">Reference proteome</keyword>
<dbReference type="InterPro" id="IPR051609">
    <property type="entry name" value="NmrA/Isoflavone_reductase-like"/>
</dbReference>
<evidence type="ECO:0000256" key="2">
    <source>
        <dbReference type="ARBA" id="ARBA00023002"/>
    </source>
</evidence>
<keyword evidence="2" id="KW-0560">Oxidoreductase</keyword>
<dbReference type="GO" id="GO:0016491">
    <property type="term" value="F:oxidoreductase activity"/>
    <property type="evidence" value="ECO:0007669"/>
    <property type="project" value="UniProtKB-KW"/>
</dbReference>
<protein>
    <recommendedName>
        <fullName evidence="5">NmrA-like domain-containing protein</fullName>
    </recommendedName>
</protein>
<dbReference type="STRING" id="1388766.A0A017SIF2"/>
<sequence length="357" mass="39715">MDLTNYLPQSLIVSPITPVFTAISRPGMFSILYHTYYHHHHKMTARYAKDQPAGFTNRIEKVAIVGAGGQVRIHLAREILRNGKHTLTAIQRAESNSTLPEIEALRGQPVLLITIAVAAQMVAIPKLVRAAAKAGFGHDATNDKLCEESMLKASRDRIAQEIESLSVSSRLLLVCNFLYEFSLGGGADRFGFDFQKRSLTWFDDGDVSLCVSTWPQCGRAIGGLLSLKELPKDESDKSLSLSQFRNIPVYISSFRVTQRDMFESVKRVTGTTDADWAITHESAEQRWKEGFEAVEQDNFRAFPKMVYSRMFLPSADGDYQSRRPLDNDISGLPVEVLDDATAVAVKMGENGEVAQSH</sequence>
<dbReference type="RefSeq" id="XP_040639728.1">
    <property type="nucleotide sequence ID" value="XM_040787325.1"/>
</dbReference>
<keyword evidence="1" id="KW-0521">NADP</keyword>
<organism evidence="3 4">
    <name type="scientific">Aspergillus ruber (strain CBS 135680)</name>
    <dbReference type="NCBI Taxonomy" id="1388766"/>
    <lineage>
        <taxon>Eukaryota</taxon>
        <taxon>Fungi</taxon>
        <taxon>Dikarya</taxon>
        <taxon>Ascomycota</taxon>
        <taxon>Pezizomycotina</taxon>
        <taxon>Eurotiomycetes</taxon>
        <taxon>Eurotiomycetidae</taxon>
        <taxon>Eurotiales</taxon>
        <taxon>Aspergillaceae</taxon>
        <taxon>Aspergillus</taxon>
        <taxon>Aspergillus subgen. Aspergillus</taxon>
    </lineage>
</organism>
<dbReference type="PANTHER" id="PTHR47706">
    <property type="entry name" value="NMRA-LIKE FAMILY PROTEIN"/>
    <property type="match status" value="1"/>
</dbReference>
<evidence type="ECO:0000313" key="4">
    <source>
        <dbReference type="Proteomes" id="UP000019804"/>
    </source>
</evidence>
<gene>
    <name evidence="3" type="ORF">EURHEDRAFT_536212</name>
</gene>
<evidence type="ECO:0000313" key="3">
    <source>
        <dbReference type="EMBL" id="EYE96040.1"/>
    </source>
</evidence>
<dbReference type="InterPro" id="IPR036291">
    <property type="entry name" value="NAD(P)-bd_dom_sf"/>
</dbReference>
<dbReference type="AlphaFoldDB" id="A0A017SIF2"/>
<evidence type="ECO:0000256" key="1">
    <source>
        <dbReference type="ARBA" id="ARBA00022857"/>
    </source>
</evidence>
<dbReference type="Proteomes" id="UP000019804">
    <property type="component" value="Unassembled WGS sequence"/>
</dbReference>
<reference evidence="4" key="1">
    <citation type="journal article" date="2014" name="Nat. Commun.">
        <title>Genomic adaptations of the halophilic Dead Sea filamentous fungus Eurotium rubrum.</title>
        <authorList>
            <person name="Kis-Papo T."/>
            <person name="Weig A.R."/>
            <person name="Riley R."/>
            <person name="Persoh D."/>
            <person name="Salamov A."/>
            <person name="Sun H."/>
            <person name="Lipzen A."/>
            <person name="Wasser S.P."/>
            <person name="Rambold G."/>
            <person name="Grigoriev I.V."/>
            <person name="Nevo E."/>
        </authorList>
    </citation>
    <scope>NUCLEOTIDE SEQUENCE [LARGE SCALE GENOMIC DNA]</scope>
    <source>
        <strain evidence="4">CBS 135680</strain>
    </source>
</reference>
<dbReference type="EMBL" id="KK088420">
    <property type="protein sequence ID" value="EYE96040.1"/>
    <property type="molecule type" value="Genomic_DNA"/>
</dbReference>
<dbReference type="PANTHER" id="PTHR47706:SF7">
    <property type="entry name" value="CIPA-LIKE, PUTATIVE (AFU_ORTHOLOGUE AFUA_1G01630)-RELATED"/>
    <property type="match status" value="1"/>
</dbReference>
<accession>A0A017SIF2</accession>
<dbReference type="SUPFAM" id="SSF51735">
    <property type="entry name" value="NAD(P)-binding Rossmann-fold domains"/>
    <property type="match status" value="1"/>
</dbReference>
<dbReference type="HOGENOM" id="CLU_044876_1_1_1"/>
<dbReference type="OrthoDB" id="419598at2759"/>
<dbReference type="GeneID" id="63702449"/>
<proteinExistence type="predicted"/>
<evidence type="ECO:0008006" key="5">
    <source>
        <dbReference type="Google" id="ProtNLM"/>
    </source>
</evidence>
<dbReference type="Gene3D" id="3.40.50.720">
    <property type="entry name" value="NAD(P)-binding Rossmann-like Domain"/>
    <property type="match status" value="1"/>
</dbReference>
<name>A0A017SIF2_ASPRC</name>